<dbReference type="GO" id="GO:0000155">
    <property type="term" value="F:phosphorelay sensor kinase activity"/>
    <property type="evidence" value="ECO:0007669"/>
    <property type="project" value="InterPro"/>
</dbReference>
<keyword evidence="2" id="KW-0472">Membrane</keyword>
<dbReference type="InterPro" id="IPR010559">
    <property type="entry name" value="Sig_transdc_His_kin_internal"/>
</dbReference>
<keyword evidence="2" id="KW-1133">Transmembrane helix</keyword>
<dbReference type="Proteomes" id="UP000254893">
    <property type="component" value="Unassembled WGS sequence"/>
</dbReference>
<evidence type="ECO:0000313" key="5">
    <source>
        <dbReference type="Proteomes" id="UP000254893"/>
    </source>
</evidence>
<evidence type="ECO:0000259" key="3">
    <source>
        <dbReference type="Pfam" id="PF06580"/>
    </source>
</evidence>
<evidence type="ECO:0000256" key="1">
    <source>
        <dbReference type="SAM" id="Coils"/>
    </source>
</evidence>
<evidence type="ECO:0000256" key="2">
    <source>
        <dbReference type="SAM" id="Phobius"/>
    </source>
</evidence>
<feature type="domain" description="Signal transduction histidine kinase internal region" evidence="3">
    <location>
        <begin position="53"/>
        <end position="123"/>
    </location>
</feature>
<gene>
    <name evidence="4" type="ORF">NCTC11388_03581</name>
</gene>
<protein>
    <submittedName>
        <fullName evidence="4">Predicted signal transduction protein with a C-terminal ATPase domain</fullName>
    </submittedName>
</protein>
<feature type="coiled-coil region" evidence="1">
    <location>
        <begin position="28"/>
        <end position="62"/>
    </location>
</feature>
<name>A0A380CMV8_SPHSI</name>
<keyword evidence="1" id="KW-0175">Coiled coil</keyword>
<keyword evidence="2" id="KW-0812">Transmembrane</keyword>
<organism evidence="4 5">
    <name type="scientific">Sphingobacterium spiritivorum</name>
    <name type="common">Flavobacterium spiritivorum</name>
    <dbReference type="NCBI Taxonomy" id="258"/>
    <lineage>
        <taxon>Bacteria</taxon>
        <taxon>Pseudomonadati</taxon>
        <taxon>Bacteroidota</taxon>
        <taxon>Sphingobacteriia</taxon>
        <taxon>Sphingobacteriales</taxon>
        <taxon>Sphingobacteriaceae</taxon>
        <taxon>Sphingobacterium</taxon>
    </lineage>
</organism>
<sequence>MDIFYSPLLYLFVILVLIAAIVVLIIRNKRQQDHFKTIEQRYKDLEKKVDGFQLKNLEAKLQPHLFKNILNSVQSHAYQTYYTLDKLATVLDYVLYEARDEFVSVRREIDFAKSLIDINKIKVSPLFEIKVKTKIAGHNPYYEQKLIVPMICLDLIENAFKHSDLQSPDAFISFYFELSEEGIFGITVSNTSSELKPLSKQAGGLGMEAFEQRLRILYKDCFKLERFLEGNIYTAYLKLDLKQIERAKMYNT</sequence>
<dbReference type="AlphaFoldDB" id="A0A380CMV8"/>
<accession>A0A380CMV8</accession>
<dbReference type="EMBL" id="UGYW01000002">
    <property type="protein sequence ID" value="SUJ24526.1"/>
    <property type="molecule type" value="Genomic_DNA"/>
</dbReference>
<reference evidence="4 5" key="1">
    <citation type="submission" date="2018-06" db="EMBL/GenBank/DDBJ databases">
        <authorList>
            <consortium name="Pathogen Informatics"/>
            <person name="Doyle S."/>
        </authorList>
    </citation>
    <scope>NUCLEOTIDE SEQUENCE [LARGE SCALE GENOMIC DNA]</scope>
    <source>
        <strain evidence="4 5">NCTC11388</strain>
    </source>
</reference>
<dbReference type="PANTHER" id="PTHR34220">
    <property type="entry name" value="SENSOR HISTIDINE KINASE YPDA"/>
    <property type="match status" value="1"/>
</dbReference>
<feature type="transmembrane region" description="Helical" evidence="2">
    <location>
        <begin position="6"/>
        <end position="26"/>
    </location>
</feature>
<dbReference type="PANTHER" id="PTHR34220:SF7">
    <property type="entry name" value="SENSOR HISTIDINE KINASE YPDA"/>
    <property type="match status" value="1"/>
</dbReference>
<proteinExistence type="predicted"/>
<dbReference type="RefSeq" id="WP_115171036.1">
    <property type="nucleotide sequence ID" value="NZ_UGYW01000002.1"/>
</dbReference>
<dbReference type="Pfam" id="PF06580">
    <property type="entry name" value="His_kinase"/>
    <property type="match status" value="1"/>
</dbReference>
<evidence type="ECO:0000313" key="4">
    <source>
        <dbReference type="EMBL" id="SUJ24526.1"/>
    </source>
</evidence>
<dbReference type="InterPro" id="IPR050640">
    <property type="entry name" value="Bact_2-comp_sensor_kinase"/>
</dbReference>
<dbReference type="GO" id="GO:0016020">
    <property type="term" value="C:membrane"/>
    <property type="evidence" value="ECO:0007669"/>
    <property type="project" value="InterPro"/>
</dbReference>